<protein>
    <recommendedName>
        <fullName evidence="3">YecA family protein</fullName>
    </recommendedName>
</protein>
<dbReference type="Pfam" id="PF03695">
    <property type="entry name" value="UPF0149"/>
    <property type="match status" value="1"/>
</dbReference>
<reference evidence="2" key="1">
    <citation type="submission" date="2015-11" db="EMBL/GenBank/DDBJ databases">
        <authorList>
            <person name="Blom J."/>
        </authorList>
    </citation>
    <scope>NUCLEOTIDE SEQUENCE [LARGE SCALE GENOMIC DNA]</scope>
</reference>
<sequence>MKEGPLNEKELEWLEDTLIKYGNEDSVMDVAELDGLLTAVLSGPTMIEPEVWMVALWGGEKNVPRWTNERELQRFMDLTFRHMNDIADRLHDYPDQFEPLFGVNTVEDQDFTVVEEWCFGYMRGVALDDWSSLPANLQPALEAIKLHGTEENFPRVEKLTPEAFEQSIAAIGPAALELHGHWLSQPIAPSAPVQMPYVAEQQVGRNDPCPCGSGKKYKNCCLH</sequence>
<dbReference type="GeneID" id="84614950"/>
<proteinExistence type="predicted"/>
<dbReference type="RefSeq" id="WP_067426585.1">
    <property type="nucleotide sequence ID" value="NZ_CP072598.1"/>
</dbReference>
<dbReference type="NCBIfam" id="NF007704">
    <property type="entry name" value="PRK10396.1"/>
    <property type="match status" value="1"/>
</dbReference>
<dbReference type="SUPFAM" id="SSF101327">
    <property type="entry name" value="YgfB-like"/>
    <property type="match status" value="1"/>
</dbReference>
<dbReference type="OrthoDB" id="570299at2"/>
<dbReference type="STRING" id="1619313.EM595_0054"/>
<dbReference type="PANTHER" id="PTHR33747">
    <property type="entry name" value="UPF0225 PROTEIN SCO1677"/>
    <property type="match status" value="1"/>
</dbReference>
<organism evidence="1 2">
    <name type="scientific">Duffyella gerundensis</name>
    <dbReference type="NCBI Taxonomy" id="1619313"/>
    <lineage>
        <taxon>Bacteria</taxon>
        <taxon>Pseudomonadati</taxon>
        <taxon>Pseudomonadota</taxon>
        <taxon>Gammaproteobacteria</taxon>
        <taxon>Enterobacterales</taxon>
        <taxon>Erwiniaceae</taxon>
        <taxon>Duffyella</taxon>
    </lineage>
</organism>
<evidence type="ECO:0000313" key="2">
    <source>
        <dbReference type="Proteomes" id="UP000059419"/>
    </source>
</evidence>
<dbReference type="InterPro" id="IPR011978">
    <property type="entry name" value="YgfB-like"/>
</dbReference>
<dbReference type="InterPro" id="IPR036255">
    <property type="entry name" value="YgfB-like_sf"/>
</dbReference>
<dbReference type="Pfam" id="PF02810">
    <property type="entry name" value="SEC-C"/>
    <property type="match status" value="1"/>
</dbReference>
<evidence type="ECO:0000313" key="1">
    <source>
        <dbReference type="EMBL" id="CUU22291.1"/>
    </source>
</evidence>
<name>A0A0U5L0Q8_9GAMM</name>
<gene>
    <name evidence="1" type="primary">yecA</name>
    <name evidence="1" type="ORF">EM595_0054</name>
</gene>
<dbReference type="PANTHER" id="PTHR33747:SF9">
    <property type="entry name" value="METAL-BINDING PROTEIN"/>
    <property type="match status" value="1"/>
</dbReference>
<dbReference type="Proteomes" id="UP000059419">
    <property type="component" value="Chromosome 1"/>
</dbReference>
<keyword evidence="2" id="KW-1185">Reference proteome</keyword>
<evidence type="ECO:0008006" key="3">
    <source>
        <dbReference type="Google" id="ProtNLM"/>
    </source>
</evidence>
<dbReference type="EMBL" id="LN907827">
    <property type="protein sequence ID" value="CUU22291.1"/>
    <property type="molecule type" value="Genomic_DNA"/>
</dbReference>
<dbReference type="AlphaFoldDB" id="A0A0U5L0Q8"/>
<dbReference type="PATRIC" id="fig|1619313.3.peg.52"/>
<dbReference type="Gene3D" id="1.20.120.740">
    <property type="entry name" value="YgfB uncharacterised protein family UPF0149, PF03695"/>
    <property type="match status" value="1"/>
</dbReference>
<dbReference type="SUPFAM" id="SSF103642">
    <property type="entry name" value="Sec-C motif"/>
    <property type="match status" value="1"/>
</dbReference>
<dbReference type="NCBIfam" id="TIGR02292">
    <property type="entry name" value="ygfB_yecA"/>
    <property type="match status" value="1"/>
</dbReference>
<accession>A0A0U5L0Q8</accession>
<dbReference type="KEGG" id="ege:EM595_0054"/>
<dbReference type="Gene3D" id="3.10.450.50">
    <property type="match status" value="1"/>
</dbReference>
<dbReference type="InterPro" id="IPR004027">
    <property type="entry name" value="SEC_C_motif"/>
</dbReference>